<dbReference type="EMBL" id="JACGLT010000001">
    <property type="protein sequence ID" value="MBA6151470.1"/>
    <property type="molecule type" value="Genomic_DNA"/>
</dbReference>
<evidence type="ECO:0000256" key="2">
    <source>
        <dbReference type="ARBA" id="ARBA00022862"/>
    </source>
</evidence>
<evidence type="ECO:0000256" key="6">
    <source>
        <dbReference type="HAMAP-Rule" id="MF_00269"/>
    </source>
</evidence>
<evidence type="ECO:0000313" key="9">
    <source>
        <dbReference type="Proteomes" id="UP000541857"/>
    </source>
</evidence>
<feature type="domain" description="Thioredoxin" evidence="7">
    <location>
        <begin position="18"/>
        <end position="166"/>
    </location>
</feature>
<dbReference type="SUPFAM" id="SSF52833">
    <property type="entry name" value="Thioredoxin-like"/>
    <property type="match status" value="1"/>
</dbReference>
<evidence type="ECO:0000256" key="3">
    <source>
        <dbReference type="ARBA" id="ARBA00023002"/>
    </source>
</evidence>
<dbReference type="EC" id="1.11.1.24" evidence="6"/>
<dbReference type="PROSITE" id="PS01265">
    <property type="entry name" value="TPX"/>
    <property type="match status" value="1"/>
</dbReference>
<accession>A0A7W2M2F9</accession>
<keyword evidence="5 6" id="KW-0676">Redox-active center</keyword>
<protein>
    <recommendedName>
        <fullName evidence="6">Thiol peroxidase</fullName>
        <shortName evidence="6">Tpx</shortName>
        <ecNumber evidence="6">1.11.1.24</ecNumber>
    </recommendedName>
    <alternativeName>
        <fullName evidence="6">Peroxiredoxin tpx</fullName>
        <shortName evidence="6">Prx</shortName>
    </alternativeName>
    <alternativeName>
        <fullName evidence="6">Thioredoxin peroxidase</fullName>
    </alternativeName>
    <alternativeName>
        <fullName evidence="6">Thioredoxin-dependent peroxiredoxin</fullName>
    </alternativeName>
</protein>
<evidence type="ECO:0000256" key="1">
    <source>
        <dbReference type="ARBA" id="ARBA00022559"/>
    </source>
</evidence>
<evidence type="ECO:0000313" key="8">
    <source>
        <dbReference type="EMBL" id="MBA6151470.1"/>
    </source>
</evidence>
<comment type="miscellaneous">
    <text evidence="6">The active site is a conserved redox-active cysteine residue, the peroxidatic cysteine (C(P)), which makes the nucleophilic attack on the peroxide substrate. The peroxide oxidizes the C(P)-SH to cysteine sulfenic acid (C(P)-SOH), which then reacts with another cysteine residue, the resolving cysteine (C(R)), to form a disulfide bridge. The disulfide is subsequently reduced by an appropriate electron donor to complete the catalytic cycle. In this atypical 2-Cys peroxiredoxin, C(R) is present in the same subunit to form an intramolecular disulfide. The disulfide is subsequently reduced by thioredoxin.</text>
</comment>
<comment type="caution">
    <text evidence="8">The sequence shown here is derived from an EMBL/GenBank/DDBJ whole genome shotgun (WGS) entry which is preliminary data.</text>
</comment>
<comment type="catalytic activity">
    <reaction evidence="6">
        <text>a hydroperoxide + [thioredoxin]-dithiol = an alcohol + [thioredoxin]-disulfide + H2O</text>
        <dbReference type="Rhea" id="RHEA:62620"/>
        <dbReference type="Rhea" id="RHEA-COMP:10698"/>
        <dbReference type="Rhea" id="RHEA-COMP:10700"/>
        <dbReference type="ChEBI" id="CHEBI:15377"/>
        <dbReference type="ChEBI" id="CHEBI:29950"/>
        <dbReference type="ChEBI" id="CHEBI:30879"/>
        <dbReference type="ChEBI" id="CHEBI:35924"/>
        <dbReference type="ChEBI" id="CHEBI:50058"/>
        <dbReference type="EC" id="1.11.1.24"/>
    </reaction>
</comment>
<dbReference type="HAMAP" id="MF_00269">
    <property type="entry name" value="Tpx"/>
    <property type="match status" value="1"/>
</dbReference>
<evidence type="ECO:0000259" key="7">
    <source>
        <dbReference type="PROSITE" id="PS51352"/>
    </source>
</evidence>
<keyword evidence="1 6" id="KW-0575">Peroxidase</keyword>
<keyword evidence="2 6" id="KW-0049">Antioxidant</keyword>
<dbReference type="Pfam" id="PF08534">
    <property type="entry name" value="Redoxin"/>
    <property type="match status" value="1"/>
</dbReference>
<dbReference type="InterPro" id="IPR036249">
    <property type="entry name" value="Thioredoxin-like_sf"/>
</dbReference>
<gene>
    <name evidence="6 8" type="primary">tpx</name>
    <name evidence="8" type="ORF">H3Z82_01870</name>
</gene>
<keyword evidence="3 6" id="KW-0560">Oxidoreductase</keyword>
<dbReference type="CDD" id="cd03014">
    <property type="entry name" value="PRX_Atyp2cys"/>
    <property type="match status" value="1"/>
</dbReference>
<comment type="function">
    <text evidence="6">Thiol-specific peroxidase that catalyzes the reduction of hydrogen peroxide and organic hydroperoxides to water and alcohols, respectively. Plays a role in cell protection against oxidative stress by detoxifying peroxides.</text>
</comment>
<dbReference type="NCBIfam" id="NF001808">
    <property type="entry name" value="PRK00522.1"/>
    <property type="match status" value="1"/>
</dbReference>
<dbReference type="InterPro" id="IPR050455">
    <property type="entry name" value="Tpx_Peroxidase_subfamily"/>
</dbReference>
<feature type="disulfide bond" description="Redox-active" evidence="6">
    <location>
        <begin position="60"/>
        <end position="94"/>
    </location>
</feature>
<dbReference type="PANTHER" id="PTHR43110">
    <property type="entry name" value="THIOL PEROXIDASE"/>
    <property type="match status" value="1"/>
</dbReference>
<evidence type="ECO:0000256" key="5">
    <source>
        <dbReference type="ARBA" id="ARBA00023284"/>
    </source>
</evidence>
<evidence type="ECO:0000256" key="4">
    <source>
        <dbReference type="ARBA" id="ARBA00023157"/>
    </source>
</evidence>
<dbReference type="RefSeq" id="WP_182202177.1">
    <property type="nucleotide sequence ID" value="NZ_JACGLT010000001.1"/>
</dbReference>
<dbReference type="InterPro" id="IPR013740">
    <property type="entry name" value="Redoxin"/>
</dbReference>
<reference evidence="8 9" key="1">
    <citation type="submission" date="2020-07" db="EMBL/GenBank/DDBJ databases">
        <title>Bacterium isolated from marine sediment.</title>
        <authorList>
            <person name="Shang D."/>
        </authorList>
    </citation>
    <scope>NUCLEOTIDE SEQUENCE [LARGE SCALE GENOMIC DNA]</scope>
    <source>
        <strain evidence="8 9">F6074</strain>
    </source>
</reference>
<dbReference type="AlphaFoldDB" id="A0A7W2M2F9"/>
<dbReference type="PANTHER" id="PTHR43110:SF1">
    <property type="entry name" value="THIOL PEROXIDASE"/>
    <property type="match status" value="1"/>
</dbReference>
<comment type="subunit">
    <text evidence="6">Homodimer.</text>
</comment>
<dbReference type="Gene3D" id="3.40.30.10">
    <property type="entry name" value="Glutaredoxin"/>
    <property type="match status" value="1"/>
</dbReference>
<dbReference type="GO" id="GO:0008379">
    <property type="term" value="F:thioredoxin peroxidase activity"/>
    <property type="evidence" value="ECO:0007669"/>
    <property type="project" value="UniProtKB-UniRule"/>
</dbReference>
<name>A0A7W2M2F9_9FLAO</name>
<dbReference type="InterPro" id="IPR002065">
    <property type="entry name" value="TPX"/>
</dbReference>
<keyword evidence="4 6" id="KW-1015">Disulfide bond</keyword>
<keyword evidence="9" id="KW-1185">Reference proteome</keyword>
<dbReference type="Proteomes" id="UP000541857">
    <property type="component" value="Unassembled WGS sequence"/>
</dbReference>
<dbReference type="InterPro" id="IPR018219">
    <property type="entry name" value="Tpx_CS"/>
</dbReference>
<comment type="similarity">
    <text evidence="6">Belongs to the peroxiredoxin family. Tpx subfamily.</text>
</comment>
<dbReference type="InterPro" id="IPR013766">
    <property type="entry name" value="Thioredoxin_domain"/>
</dbReference>
<dbReference type="PROSITE" id="PS51352">
    <property type="entry name" value="THIOREDOXIN_2"/>
    <property type="match status" value="1"/>
</dbReference>
<organism evidence="8 9">
    <name type="scientific">Gelidibacter maritimus</name>
    <dbReference type="NCBI Taxonomy" id="2761487"/>
    <lineage>
        <taxon>Bacteria</taxon>
        <taxon>Pseudomonadati</taxon>
        <taxon>Bacteroidota</taxon>
        <taxon>Flavobacteriia</taxon>
        <taxon>Flavobacteriales</taxon>
        <taxon>Flavobacteriaceae</taxon>
        <taxon>Gelidibacter</taxon>
    </lineage>
</organism>
<sequence>MATVTFKGNQVTTFGSLPKIGDDAPNFRLIATDLSSKSLNDYLGHNVVLNIFPSVDTGVCAQSVRTFNEQAAQLDNTKVLCISKDLPFAFARFCAAEGLDNVESLSDFRDGNFGKSYGLTFVDGPLEGLHSRCVVVLNDKAEVVYTEQVAEITDEPDYEAALKSIS</sequence>
<proteinExistence type="inferred from homology"/>
<feature type="active site" description="Cysteine sulfenic acid (-SOH) intermediate" evidence="6">
    <location>
        <position position="60"/>
    </location>
</feature>